<comment type="similarity">
    <text evidence="2">Belongs to the mitochondrial carrier (TC 2.A.29) family.</text>
</comment>
<keyword evidence="7" id="KW-1185">Reference proteome</keyword>
<reference evidence="6 7" key="1">
    <citation type="journal article" date="2018" name="Nat. Ecol. Evol.">
        <title>Genomic signatures of mitonuclear coevolution across populations of Tigriopus californicus.</title>
        <authorList>
            <person name="Barreto F.S."/>
            <person name="Watson E.T."/>
            <person name="Lima T.G."/>
            <person name="Willett C.S."/>
            <person name="Edmands S."/>
            <person name="Li W."/>
            <person name="Burton R.S."/>
        </authorList>
    </citation>
    <scope>NUCLEOTIDE SEQUENCE [LARGE SCALE GENOMIC DNA]</scope>
    <source>
        <strain evidence="6 7">San Diego</strain>
    </source>
</reference>
<dbReference type="InterPro" id="IPR010281">
    <property type="entry name" value="DUF885"/>
</dbReference>
<evidence type="ECO:0000256" key="5">
    <source>
        <dbReference type="PROSITE-ProRule" id="PRU00282"/>
    </source>
</evidence>
<dbReference type="InterPro" id="IPR023395">
    <property type="entry name" value="MCP_dom_sf"/>
</dbReference>
<comment type="subcellular location">
    <subcellularLocation>
        <location evidence="1">Membrane</location>
        <topology evidence="1">Multi-pass membrane protein</topology>
    </subcellularLocation>
</comment>
<dbReference type="GO" id="GO:0016020">
    <property type="term" value="C:membrane"/>
    <property type="evidence" value="ECO:0007669"/>
    <property type="project" value="UniProtKB-SubCell"/>
</dbReference>
<dbReference type="PROSITE" id="PS50920">
    <property type="entry name" value="SOLCAR"/>
    <property type="match status" value="3"/>
</dbReference>
<dbReference type="Proteomes" id="UP000318571">
    <property type="component" value="Chromosome 2"/>
</dbReference>
<dbReference type="EMBL" id="VCGU01000005">
    <property type="protein sequence ID" value="TRY75723.1"/>
    <property type="molecule type" value="Genomic_DNA"/>
</dbReference>
<dbReference type="Pfam" id="PF00153">
    <property type="entry name" value="Mito_carr"/>
    <property type="match status" value="3"/>
</dbReference>
<dbReference type="OMA" id="LEANACH"/>
<name>A0A553PDG1_TIGCA</name>
<dbReference type="Gene3D" id="1.50.40.10">
    <property type="entry name" value="Mitochondrial carrier domain"/>
    <property type="match status" value="2"/>
</dbReference>
<feature type="repeat" description="Solcar" evidence="5">
    <location>
        <begin position="796"/>
        <end position="878"/>
    </location>
</feature>
<evidence type="ECO:0000256" key="2">
    <source>
        <dbReference type="ARBA" id="ARBA00006375"/>
    </source>
</evidence>
<feature type="repeat" description="Solcar" evidence="5">
    <location>
        <begin position="5"/>
        <end position="90"/>
    </location>
</feature>
<comment type="caution">
    <text evidence="6">The sequence shown here is derived from an EMBL/GenBank/DDBJ whole genome shotgun (WGS) entry which is preliminary data.</text>
</comment>
<feature type="repeat" description="Solcar" evidence="5">
    <location>
        <begin position="697"/>
        <end position="784"/>
    </location>
</feature>
<dbReference type="AlphaFoldDB" id="A0A553PDG1"/>
<evidence type="ECO:0000256" key="1">
    <source>
        <dbReference type="ARBA" id="ARBA00004141"/>
    </source>
</evidence>
<evidence type="ECO:0000313" key="7">
    <source>
        <dbReference type="Proteomes" id="UP000318571"/>
    </source>
</evidence>
<accession>A0A553PDG1</accession>
<dbReference type="InterPro" id="IPR018108">
    <property type="entry name" value="MCP_transmembrane"/>
</dbReference>
<gene>
    <name evidence="6" type="ORF">TCAL_04952</name>
</gene>
<sequence>MSVVGEAAIDFAAGCFGGMATVLVGQPMDTIKVKMQTFPVQNPDMLKTFRQTVQREGFFVGLYAGTLPSIMANVSELSVLFMCYGQCQSMVSRTLGGGKSKDKLSVAYNIDQNCDLSPTQTWDGTKEALFRDYFDLKLKFNPIIGSRRGYHKYDDRVPPHTPTCFKMLAESCKEYQKRAAMALSFPITRNSDPIDPLKELELIHLLLEANACHRGIKAEGYYFPPVHYIRGIQSFLVEQWVLDGLFEYKTVDDLQNPLKRLKAIPAYIDDIINTLKEGASKNMTFAPESFHKTKEQFAALQVSKPEESNFYVPFEKMSATLFDRDSIRGIQNEAKKVIEAEVLPAYNRLDEYIHNEYFLHLRPTPGVLSLPNGQSYYKDCLEFFTSLSSLTADQIHEIGLAEVAELTEKVSVLMTEFNMTGRSLSEFSDFVRSQPGQTFESKNELLEYVKDILDNKINPILSQIIPEELLTSEIYQPNIAPVPPGGGGSVYFLSGAVDGSRPGTFYINLHNLSGIKKFELLSLTLHEANPGHNLDDVVKSNLGMPDYAAVPIYSRLSQGPSNFPFQTALNEGWALYVEHLGLELGLYEDPFDLIGYYSYNLLRAARLVVDTGIHAKGWTKERAVEYLVNNTFFHRKWAEGQVNRYITWPGQAVSYKMGERAILQLRRIFEEQRGSDFDLKEFHGYILSCQVHLPWLKNPLENALAGSVAAIFASVTLCPTEHIKCQLQAQREMGQVHRSTFSLTREIIRQEGFGQLFKGLGPTLAREIPGCFFFFLGNEGSKAIICRLTKSKREDLGLSSTLFCGGVAGVSFWTSIFPFDAVKSRIQVSSETSAMRVARELWITNGIRAFYSGLLPCALRAFPSSAAMFLAYEYTKDLMTFYCA</sequence>
<keyword evidence="3 5" id="KW-0812">Transmembrane</keyword>
<proteinExistence type="inferred from homology"/>
<evidence type="ECO:0000313" key="6">
    <source>
        <dbReference type="EMBL" id="TRY75723.1"/>
    </source>
</evidence>
<organism evidence="6 7">
    <name type="scientific">Tigriopus californicus</name>
    <name type="common">Marine copepod</name>
    <dbReference type="NCBI Taxonomy" id="6832"/>
    <lineage>
        <taxon>Eukaryota</taxon>
        <taxon>Metazoa</taxon>
        <taxon>Ecdysozoa</taxon>
        <taxon>Arthropoda</taxon>
        <taxon>Crustacea</taxon>
        <taxon>Multicrustacea</taxon>
        <taxon>Hexanauplia</taxon>
        <taxon>Copepoda</taxon>
        <taxon>Harpacticoida</taxon>
        <taxon>Harpacticidae</taxon>
        <taxon>Tigriopus</taxon>
    </lineage>
</organism>
<dbReference type="Pfam" id="PF05960">
    <property type="entry name" value="DUF885"/>
    <property type="match status" value="1"/>
</dbReference>
<evidence type="ECO:0000256" key="3">
    <source>
        <dbReference type="ARBA" id="ARBA00022692"/>
    </source>
</evidence>
<dbReference type="PANTHER" id="PTHR33361:SF2">
    <property type="entry name" value="DUF885 DOMAIN-CONTAINING PROTEIN"/>
    <property type="match status" value="1"/>
</dbReference>
<dbReference type="SUPFAM" id="SSF103506">
    <property type="entry name" value="Mitochondrial carrier"/>
    <property type="match status" value="2"/>
</dbReference>
<dbReference type="PANTHER" id="PTHR33361">
    <property type="entry name" value="GLR0591 PROTEIN"/>
    <property type="match status" value="1"/>
</dbReference>
<keyword evidence="4 5" id="KW-0472">Membrane</keyword>
<protein>
    <submittedName>
        <fullName evidence="6">Uncharacterized protein</fullName>
    </submittedName>
</protein>
<evidence type="ECO:0000256" key="4">
    <source>
        <dbReference type="ARBA" id="ARBA00023136"/>
    </source>
</evidence>